<evidence type="ECO:0000256" key="1">
    <source>
        <dbReference type="ARBA" id="ARBA00023015"/>
    </source>
</evidence>
<evidence type="ECO:0000313" key="5">
    <source>
        <dbReference type="EMBL" id="QDQ09455.1"/>
    </source>
</evidence>
<sequence length="72" mass="7793">MPVPPYEAQAECLRILGHPVRIRVLELLQNGPILVRELLTATEIAPSSMSQQLAVSLRSGFVAVSRRGASVV</sequence>
<keyword evidence="2" id="KW-0238">DNA-binding</keyword>
<dbReference type="InterPro" id="IPR036390">
    <property type="entry name" value="WH_DNA-bd_sf"/>
</dbReference>
<dbReference type="PROSITE" id="PS50987">
    <property type="entry name" value="HTH_ARSR_2"/>
    <property type="match status" value="1"/>
</dbReference>
<dbReference type="GO" id="GO:0003700">
    <property type="term" value="F:DNA-binding transcription factor activity"/>
    <property type="evidence" value="ECO:0007669"/>
    <property type="project" value="InterPro"/>
</dbReference>
<dbReference type="Pfam" id="PF01022">
    <property type="entry name" value="HTH_5"/>
    <property type="match status" value="1"/>
</dbReference>
<proteinExistence type="predicted"/>
<feature type="domain" description="HTH arsR-type" evidence="4">
    <location>
        <begin position="1"/>
        <end position="72"/>
    </location>
</feature>
<evidence type="ECO:0000256" key="2">
    <source>
        <dbReference type="ARBA" id="ARBA00023125"/>
    </source>
</evidence>
<dbReference type="AlphaFoldDB" id="A0A516R1B7"/>
<reference evidence="5 6" key="1">
    <citation type="journal article" date="2019" name="J. Ind. Microbiol. Biotechnol.">
        <title>The complete genomic sequence of Streptomyces spectabilis NRRL-2792 and identification of secondary metabolite biosynthetic gene clusters.</title>
        <authorList>
            <person name="Sinha A."/>
            <person name="Phillips-Salemka S."/>
            <person name="Niraula T.A."/>
            <person name="Short K.A."/>
            <person name="Niraula N.P."/>
        </authorList>
    </citation>
    <scope>NUCLEOTIDE SEQUENCE [LARGE SCALE GENOMIC DNA]</scope>
    <source>
        <strain evidence="5 6">NRRL 2792</strain>
    </source>
</reference>
<organism evidence="5 6">
    <name type="scientific">Streptomyces spectabilis</name>
    <dbReference type="NCBI Taxonomy" id="68270"/>
    <lineage>
        <taxon>Bacteria</taxon>
        <taxon>Bacillati</taxon>
        <taxon>Actinomycetota</taxon>
        <taxon>Actinomycetes</taxon>
        <taxon>Kitasatosporales</taxon>
        <taxon>Streptomycetaceae</taxon>
        <taxon>Streptomyces</taxon>
    </lineage>
</organism>
<dbReference type="Gene3D" id="1.10.10.10">
    <property type="entry name" value="Winged helix-like DNA-binding domain superfamily/Winged helix DNA-binding domain"/>
    <property type="match status" value="1"/>
</dbReference>
<dbReference type="InterPro" id="IPR001845">
    <property type="entry name" value="HTH_ArsR_DNA-bd_dom"/>
</dbReference>
<dbReference type="Proteomes" id="UP000316806">
    <property type="component" value="Chromosome"/>
</dbReference>
<name>A0A516R1B7_STRST</name>
<dbReference type="InterPro" id="IPR051011">
    <property type="entry name" value="Metal_resp_trans_reg"/>
</dbReference>
<keyword evidence="3" id="KW-0804">Transcription</keyword>
<dbReference type="SUPFAM" id="SSF46785">
    <property type="entry name" value="Winged helix' DNA-binding domain"/>
    <property type="match status" value="1"/>
</dbReference>
<evidence type="ECO:0000259" key="4">
    <source>
        <dbReference type="PROSITE" id="PS50987"/>
    </source>
</evidence>
<dbReference type="InterPro" id="IPR036388">
    <property type="entry name" value="WH-like_DNA-bd_sf"/>
</dbReference>
<keyword evidence="1" id="KW-0805">Transcription regulation</keyword>
<gene>
    <name evidence="5" type="ORF">FH965_01825</name>
</gene>
<accession>A0A516R1B7</accession>
<evidence type="ECO:0000313" key="6">
    <source>
        <dbReference type="Proteomes" id="UP000316806"/>
    </source>
</evidence>
<dbReference type="EMBL" id="CP040916">
    <property type="protein sequence ID" value="QDQ09455.1"/>
    <property type="molecule type" value="Genomic_DNA"/>
</dbReference>
<evidence type="ECO:0000256" key="3">
    <source>
        <dbReference type="ARBA" id="ARBA00023163"/>
    </source>
</evidence>
<dbReference type="GO" id="GO:0003677">
    <property type="term" value="F:DNA binding"/>
    <property type="evidence" value="ECO:0007669"/>
    <property type="project" value="UniProtKB-KW"/>
</dbReference>
<dbReference type="PANTHER" id="PTHR43132:SF2">
    <property type="entry name" value="ARSENICAL RESISTANCE OPERON REPRESSOR ARSR-RELATED"/>
    <property type="match status" value="1"/>
</dbReference>
<dbReference type="PANTHER" id="PTHR43132">
    <property type="entry name" value="ARSENICAL RESISTANCE OPERON REPRESSOR ARSR-RELATED"/>
    <property type="match status" value="1"/>
</dbReference>
<protein>
    <submittedName>
        <fullName evidence="5">Winged helix-turn-helix transcriptional regulator</fullName>
    </submittedName>
</protein>